<dbReference type="InterPro" id="IPR045087">
    <property type="entry name" value="Cu-oxidase_fam"/>
</dbReference>
<dbReference type="Gene3D" id="2.60.40.420">
    <property type="entry name" value="Cupredoxins - blue copper proteins"/>
    <property type="match status" value="3"/>
</dbReference>
<organism evidence="5">
    <name type="scientific">hydrothermal vent metagenome</name>
    <dbReference type="NCBI Taxonomy" id="652676"/>
    <lineage>
        <taxon>unclassified sequences</taxon>
        <taxon>metagenomes</taxon>
        <taxon>ecological metagenomes</taxon>
    </lineage>
</organism>
<reference evidence="5" key="1">
    <citation type="submission" date="2018-06" db="EMBL/GenBank/DDBJ databases">
        <authorList>
            <person name="Zhirakovskaya E."/>
        </authorList>
    </citation>
    <scope>NUCLEOTIDE SEQUENCE</scope>
</reference>
<dbReference type="Pfam" id="PF07732">
    <property type="entry name" value="Cu-oxidase_3"/>
    <property type="match status" value="1"/>
</dbReference>
<evidence type="ECO:0000259" key="4">
    <source>
        <dbReference type="Pfam" id="PF07732"/>
    </source>
</evidence>
<dbReference type="InterPro" id="IPR011706">
    <property type="entry name" value="Cu-oxidase_C"/>
</dbReference>
<dbReference type="PROSITE" id="PS00079">
    <property type="entry name" value="MULTICOPPER_OXIDASE1"/>
    <property type="match status" value="1"/>
</dbReference>
<dbReference type="PROSITE" id="PS51257">
    <property type="entry name" value="PROKAR_LIPOPROTEIN"/>
    <property type="match status" value="1"/>
</dbReference>
<dbReference type="InterPro" id="IPR011707">
    <property type="entry name" value="Cu-oxidase-like_N"/>
</dbReference>
<dbReference type="PANTHER" id="PTHR48267:SF1">
    <property type="entry name" value="BILIRUBIN OXIDASE"/>
    <property type="match status" value="1"/>
</dbReference>
<dbReference type="PROSITE" id="PS00080">
    <property type="entry name" value="MULTICOPPER_OXIDASE2"/>
    <property type="match status" value="1"/>
</dbReference>
<dbReference type="GO" id="GO:0005507">
    <property type="term" value="F:copper ion binding"/>
    <property type="evidence" value="ECO:0007669"/>
    <property type="project" value="InterPro"/>
</dbReference>
<dbReference type="InterPro" id="IPR008972">
    <property type="entry name" value="Cupredoxin"/>
</dbReference>
<evidence type="ECO:0000313" key="5">
    <source>
        <dbReference type="EMBL" id="VAX27814.1"/>
    </source>
</evidence>
<feature type="domain" description="Plastocyanin-like" evidence="4">
    <location>
        <begin position="76"/>
        <end position="181"/>
    </location>
</feature>
<keyword evidence="1" id="KW-0479">Metal-binding</keyword>
<dbReference type="Pfam" id="PF07731">
    <property type="entry name" value="Cu-oxidase_2"/>
    <property type="match status" value="1"/>
</dbReference>
<dbReference type="EMBL" id="UOGD01000394">
    <property type="protein sequence ID" value="VAX27814.1"/>
    <property type="molecule type" value="Genomic_DNA"/>
</dbReference>
<gene>
    <name evidence="5" type="ORF">MNBD_IGNAVI01-222</name>
</gene>
<name>A0A3B1CVE6_9ZZZZ</name>
<dbReference type="CDD" id="cd13907">
    <property type="entry name" value="CuRO_3_MCO_like_1"/>
    <property type="match status" value="1"/>
</dbReference>
<dbReference type="InterPro" id="IPR033138">
    <property type="entry name" value="Cu_oxidase_CS"/>
</dbReference>
<proteinExistence type="predicted"/>
<evidence type="ECO:0000259" key="3">
    <source>
        <dbReference type="Pfam" id="PF07731"/>
    </source>
</evidence>
<dbReference type="SUPFAM" id="SSF49503">
    <property type="entry name" value="Cupredoxins"/>
    <property type="match status" value="3"/>
</dbReference>
<dbReference type="InterPro" id="IPR002355">
    <property type="entry name" value="Cu_oxidase_Cu_BS"/>
</dbReference>
<evidence type="ECO:0000256" key="2">
    <source>
        <dbReference type="ARBA" id="ARBA00023002"/>
    </source>
</evidence>
<dbReference type="CDD" id="cd13879">
    <property type="entry name" value="CuRO_2_McoP_like"/>
    <property type="match status" value="1"/>
</dbReference>
<dbReference type="PANTHER" id="PTHR48267">
    <property type="entry name" value="CUPREDOXIN SUPERFAMILY PROTEIN"/>
    <property type="match status" value="1"/>
</dbReference>
<accession>A0A3B1CVE6</accession>
<dbReference type="AlphaFoldDB" id="A0A3B1CVE6"/>
<evidence type="ECO:0000256" key="1">
    <source>
        <dbReference type="ARBA" id="ARBA00022723"/>
    </source>
</evidence>
<keyword evidence="2" id="KW-0560">Oxidoreductase</keyword>
<feature type="domain" description="Plastocyanin-like" evidence="3">
    <location>
        <begin position="382"/>
        <end position="521"/>
    </location>
</feature>
<sequence>MNRRKFITNSVLTTGVILTPSLLQSCTNDTNVPVSKRDPKFKPDIELNLTSKFGSVPILPGKPTDVFNFEASLINGDPSNLQTIPDSYLGPIIRIRNGQKIRINYKNMLDQESIVHWHGLHVPEEMDGHPRFVIDEGEEYIYEFEVDNRAGTYWFHPHPHGKTGPQVYFGLAGLFIVTDKEEEALDLPKGEYDIPLIIQDRTFDSDNQLVYIQNPMERMNGFLGKQVIINGKPDFNFPVSSKAYRFRLLNGSNSRIYKLAWSNGMPLTVIGNDGGLLEKPVTKEYVVLGPAERLDIIADFSGMKLNSKVELISLPFPNPNSGGGMMMGRMGGSSGLPNGTKFKLAEFNILKIVNEQFSLPDKLSNIQSLNISSAININDPRSFTFAMSHMNWTINGRTFGMTDVASDEKVKLNTTEVWEFINGSSGRGRMGGMGGMMQMPHPVHIHQLQFRIIERNIGQSSSLWQSLKDGFLDEGWKDTFLLLPGMKVKILISFKDYPGLFLYHCHNLEHEDMGMMRNYLIST</sequence>
<dbReference type="CDD" id="cd13852">
    <property type="entry name" value="CuRO_1_McoP_like"/>
    <property type="match status" value="1"/>
</dbReference>
<protein>
    <submittedName>
        <fullName evidence="5">Multicopper oxidase</fullName>
    </submittedName>
</protein>
<dbReference type="GO" id="GO:0016491">
    <property type="term" value="F:oxidoreductase activity"/>
    <property type="evidence" value="ECO:0007669"/>
    <property type="project" value="UniProtKB-KW"/>
</dbReference>